<dbReference type="GO" id="GO:0016780">
    <property type="term" value="F:phosphotransferase activity, for other substituted phosphate groups"/>
    <property type="evidence" value="ECO:0007669"/>
    <property type="project" value="TreeGrafter"/>
</dbReference>
<name>A0A433X8I1_9HYPH</name>
<dbReference type="OrthoDB" id="9808602at2"/>
<dbReference type="AlphaFoldDB" id="A0A433X8I1"/>
<sequence>MPVFFRWGFDLEGWLLPLQVNTILASSVAIVLALLAQRQFTALPGVQEHVFLMPTLLMSFLVIFAMMFFLRIEYNRYLFPSSFAIALAWVLFAQTVARRYRPMRFAVVPGGDVSGLASARGVEWHKLTEPRLPRVSLSGIVVDLREDLAPEWERFIANCALAGTRVFHIKQLQESVAGRVEIEHLSENTLGSINPDAVYLSLKQAGDFLLALLVLIITLPVLVLIGLAIRIESPGPALFVQSRVGFRGQTFSMIKFRTMRVAKVPASDPREAAMTRPDDDRITRLGRFLRRTRLDELPQIFNILRGEMSWIGPRPEAIALSQWYEREIPFYRYRHIVRPGISGWAQVNQGHVTAVDQILEKLHFDFYYIKNFSLWLDLLIVLRTLRIIVTGFGAR</sequence>
<feature type="transmembrane region" description="Helical" evidence="3">
    <location>
        <begin position="208"/>
        <end position="229"/>
    </location>
</feature>
<accession>A0A433X8I1</accession>
<feature type="domain" description="Bacterial sugar transferase" evidence="4">
    <location>
        <begin position="203"/>
        <end position="389"/>
    </location>
</feature>
<proteinExistence type="inferred from homology"/>
<dbReference type="InterPro" id="IPR003362">
    <property type="entry name" value="Bact_transf"/>
</dbReference>
<keyword evidence="2" id="KW-0270">Exopolysaccharide synthesis</keyword>
<feature type="transmembrane region" description="Helical" evidence="3">
    <location>
        <begin position="20"/>
        <end position="37"/>
    </location>
</feature>
<dbReference type="GO" id="GO:0000271">
    <property type="term" value="P:polysaccharide biosynthetic process"/>
    <property type="evidence" value="ECO:0007669"/>
    <property type="project" value="UniProtKB-KW"/>
</dbReference>
<keyword evidence="3" id="KW-1133">Transmembrane helix</keyword>
<dbReference type="PANTHER" id="PTHR30576:SF0">
    <property type="entry name" value="UNDECAPRENYL-PHOSPHATE N-ACETYLGALACTOSAMINYL 1-PHOSPHATE TRANSFERASE-RELATED"/>
    <property type="match status" value="1"/>
</dbReference>
<reference evidence="5 6" key="1">
    <citation type="journal article" date="2016" name="Int. J. Syst. Evol. Microbiol.">
        <title>Arsenicitalea aurantiaca gen. nov., sp. nov., a new member of the family Hyphomicrobiaceae, isolated from high-arsenic sediment.</title>
        <authorList>
            <person name="Mu Y."/>
            <person name="Zhou L."/>
            <person name="Zeng X.C."/>
            <person name="Liu L."/>
            <person name="Pan Y."/>
            <person name="Chen X."/>
            <person name="Wang J."/>
            <person name="Li S."/>
            <person name="Li W.J."/>
            <person name="Wang Y."/>
        </authorList>
    </citation>
    <scope>NUCLEOTIDE SEQUENCE [LARGE SCALE GENOMIC DNA]</scope>
    <source>
        <strain evidence="5 6">42-50</strain>
    </source>
</reference>
<feature type="transmembrane region" description="Helical" evidence="3">
    <location>
        <begin position="77"/>
        <end position="97"/>
    </location>
</feature>
<evidence type="ECO:0000259" key="4">
    <source>
        <dbReference type="Pfam" id="PF02397"/>
    </source>
</evidence>
<organism evidence="5 6">
    <name type="scientific">Arsenicitalea aurantiaca</name>
    <dbReference type="NCBI Taxonomy" id="1783274"/>
    <lineage>
        <taxon>Bacteria</taxon>
        <taxon>Pseudomonadati</taxon>
        <taxon>Pseudomonadota</taxon>
        <taxon>Alphaproteobacteria</taxon>
        <taxon>Hyphomicrobiales</taxon>
        <taxon>Devosiaceae</taxon>
        <taxon>Arsenicitalea</taxon>
    </lineage>
</organism>
<evidence type="ECO:0000256" key="1">
    <source>
        <dbReference type="ARBA" id="ARBA00006464"/>
    </source>
</evidence>
<evidence type="ECO:0000313" key="6">
    <source>
        <dbReference type="Proteomes" id="UP000281547"/>
    </source>
</evidence>
<dbReference type="Pfam" id="PF02397">
    <property type="entry name" value="Bac_transf"/>
    <property type="match status" value="1"/>
</dbReference>
<keyword evidence="6" id="KW-1185">Reference proteome</keyword>
<keyword evidence="3" id="KW-0812">Transmembrane</keyword>
<comment type="caution">
    <text evidence="5">The sequence shown here is derived from an EMBL/GenBank/DDBJ whole genome shotgun (WGS) entry which is preliminary data.</text>
</comment>
<dbReference type="PANTHER" id="PTHR30576">
    <property type="entry name" value="COLANIC BIOSYNTHESIS UDP-GLUCOSE LIPID CARRIER TRANSFERASE"/>
    <property type="match status" value="1"/>
</dbReference>
<evidence type="ECO:0000256" key="2">
    <source>
        <dbReference type="ARBA" id="ARBA00023169"/>
    </source>
</evidence>
<keyword evidence="3" id="KW-0472">Membrane</keyword>
<gene>
    <name evidence="5" type="ORF">EMQ25_11595</name>
</gene>
<feature type="transmembrane region" description="Helical" evidence="3">
    <location>
        <begin position="49"/>
        <end position="71"/>
    </location>
</feature>
<dbReference type="Proteomes" id="UP000281547">
    <property type="component" value="Unassembled WGS sequence"/>
</dbReference>
<dbReference type="EMBL" id="RZNJ01000004">
    <property type="protein sequence ID" value="RUT30407.1"/>
    <property type="molecule type" value="Genomic_DNA"/>
</dbReference>
<keyword evidence="5" id="KW-0808">Transferase</keyword>
<comment type="similarity">
    <text evidence="1">Belongs to the bacterial sugar transferase family.</text>
</comment>
<protein>
    <submittedName>
        <fullName evidence="5">Polyprenyl glycosylphosphotransferase</fullName>
    </submittedName>
</protein>
<evidence type="ECO:0000313" key="5">
    <source>
        <dbReference type="EMBL" id="RUT30407.1"/>
    </source>
</evidence>
<evidence type="ECO:0000256" key="3">
    <source>
        <dbReference type="SAM" id="Phobius"/>
    </source>
</evidence>